<name>A0A1E2UT82_9GAMM</name>
<dbReference type="GO" id="GO:0005829">
    <property type="term" value="C:cytosol"/>
    <property type="evidence" value="ECO:0007669"/>
    <property type="project" value="TreeGrafter"/>
</dbReference>
<proteinExistence type="predicted"/>
<dbReference type="Proteomes" id="UP000094849">
    <property type="component" value="Unassembled WGS sequence"/>
</dbReference>
<dbReference type="RefSeq" id="WP_069024635.1">
    <property type="nucleotide sequence ID" value="NZ_LVJZ01000003.1"/>
</dbReference>
<dbReference type="AlphaFoldDB" id="A0A1E2UT82"/>
<evidence type="ECO:0000256" key="2">
    <source>
        <dbReference type="ARBA" id="ARBA00022927"/>
    </source>
</evidence>
<dbReference type="PANTHER" id="PTHR34982">
    <property type="entry name" value="YOP PROTEINS TRANSLOCATION PROTEIN L"/>
    <property type="match status" value="1"/>
</dbReference>
<organism evidence="3 4">
    <name type="scientific">Candidatus Thiodiazotropha endoloripes</name>
    <dbReference type="NCBI Taxonomy" id="1818881"/>
    <lineage>
        <taxon>Bacteria</taxon>
        <taxon>Pseudomonadati</taxon>
        <taxon>Pseudomonadota</taxon>
        <taxon>Gammaproteobacteria</taxon>
        <taxon>Chromatiales</taxon>
        <taxon>Sedimenticolaceae</taxon>
        <taxon>Candidatus Thiodiazotropha</taxon>
    </lineage>
</organism>
<protein>
    <recommendedName>
        <fullName evidence="5">Flagellar assembly protein FliH/Type III secretion system HrpE domain-containing protein</fullName>
    </recommendedName>
</protein>
<comment type="caution">
    <text evidence="3">The sequence shown here is derived from an EMBL/GenBank/DDBJ whole genome shotgun (WGS) entry which is preliminary data.</text>
</comment>
<dbReference type="EMBL" id="LVJZ01000003">
    <property type="protein sequence ID" value="ODB97792.1"/>
    <property type="molecule type" value="Genomic_DNA"/>
</dbReference>
<reference evidence="3 4" key="1">
    <citation type="submission" date="2016-03" db="EMBL/GenBank/DDBJ databases">
        <title>Chemosynthetic sulphur-oxidizing symbionts of marine invertebrate animals are capable of nitrogen fixation.</title>
        <authorList>
            <person name="Petersen J.M."/>
            <person name="Kemper A."/>
            <person name="Gruber-Vodicka H."/>
            <person name="Cardini U."/>
            <person name="Geest Mvander."/>
            <person name="Kleiner M."/>
            <person name="Bulgheresi S."/>
            <person name="Fussmann M."/>
            <person name="Herbold C."/>
            <person name="Seah B.K.B."/>
            <person name="Antony C.Paul."/>
            <person name="Liu D."/>
            <person name="Belitz A."/>
            <person name="Weber M."/>
        </authorList>
    </citation>
    <scope>NUCLEOTIDE SEQUENCE [LARGE SCALE GENOMIC DNA]</scope>
    <source>
        <strain evidence="3">G_D</strain>
    </source>
</reference>
<dbReference type="GO" id="GO:0015031">
    <property type="term" value="P:protein transport"/>
    <property type="evidence" value="ECO:0007669"/>
    <property type="project" value="UniProtKB-KW"/>
</dbReference>
<accession>A0A1E2UT82</accession>
<dbReference type="PANTHER" id="PTHR34982:SF1">
    <property type="entry name" value="FLAGELLAR ASSEMBLY PROTEIN FLIH"/>
    <property type="match status" value="1"/>
</dbReference>
<keyword evidence="4" id="KW-1185">Reference proteome</keyword>
<evidence type="ECO:0008006" key="5">
    <source>
        <dbReference type="Google" id="ProtNLM"/>
    </source>
</evidence>
<sequence length="210" mass="23934">MSFLVIFNNDYASCCSDNLILSSDDVVRLSTSENLLDYIRSLKLSEELNLKKSVKEGYESGYKEGLVKAEKDLNHQFNSYLSDLTESIITNRIETDHQIIELACEVINKIAENIKPHEMLGYMANTAIQNLQNKRDLQIYINPVYAEKLDEKIHSLNKKGKDDFLGIDIRPDQTLGELDIIIRTQSGETIASFDDQLNLIKENMLKDLNG</sequence>
<dbReference type="STRING" id="1818881.A3196_14120"/>
<keyword evidence="2" id="KW-0653">Protein transport</keyword>
<evidence type="ECO:0000313" key="4">
    <source>
        <dbReference type="Proteomes" id="UP000094849"/>
    </source>
</evidence>
<keyword evidence="1" id="KW-0813">Transport</keyword>
<evidence type="ECO:0000313" key="3">
    <source>
        <dbReference type="EMBL" id="ODB97792.1"/>
    </source>
</evidence>
<dbReference type="InterPro" id="IPR051472">
    <property type="entry name" value="T3SS_Stator/FliH"/>
</dbReference>
<gene>
    <name evidence="3" type="ORF">A3196_14120</name>
</gene>
<evidence type="ECO:0000256" key="1">
    <source>
        <dbReference type="ARBA" id="ARBA00022448"/>
    </source>
</evidence>